<dbReference type="Gene3D" id="3.40.50.300">
    <property type="entry name" value="P-loop containing nucleotide triphosphate hydrolases"/>
    <property type="match status" value="3"/>
</dbReference>
<dbReference type="InterPro" id="IPR003593">
    <property type="entry name" value="AAA+_ATPase"/>
</dbReference>
<dbReference type="InterPro" id="IPR027417">
    <property type="entry name" value="P-loop_NTPase"/>
</dbReference>
<name>A0ABW9KIS8_9BACT</name>
<dbReference type="Pfam" id="PF00004">
    <property type="entry name" value="AAA"/>
    <property type="match status" value="1"/>
</dbReference>
<dbReference type="InterPro" id="IPR018368">
    <property type="entry name" value="ClpA/B_CS1"/>
</dbReference>
<dbReference type="GO" id="GO:0008233">
    <property type="term" value="F:peptidase activity"/>
    <property type="evidence" value="ECO:0007669"/>
    <property type="project" value="UniProtKB-KW"/>
</dbReference>
<evidence type="ECO:0000313" key="10">
    <source>
        <dbReference type="Proteomes" id="UP001634747"/>
    </source>
</evidence>
<dbReference type="SUPFAM" id="SSF81923">
    <property type="entry name" value="Double Clp-N motif"/>
    <property type="match status" value="1"/>
</dbReference>
<comment type="caution">
    <text evidence="9">The sequence shown here is derived from an EMBL/GenBank/DDBJ whole genome shotgun (WGS) entry which is preliminary data.</text>
</comment>
<dbReference type="InterPro" id="IPR004176">
    <property type="entry name" value="Clp_R_N"/>
</dbReference>
<protein>
    <submittedName>
        <fullName evidence="9">ATP-dependent Clp protease ATP-binding subunit</fullName>
    </submittedName>
</protein>
<evidence type="ECO:0000256" key="1">
    <source>
        <dbReference type="ARBA" id="ARBA00022737"/>
    </source>
</evidence>
<dbReference type="Pfam" id="PF07724">
    <property type="entry name" value="AAA_2"/>
    <property type="match status" value="1"/>
</dbReference>
<keyword evidence="3 9" id="KW-0067">ATP-binding</keyword>
<dbReference type="PANTHER" id="PTHR11638:SF18">
    <property type="entry name" value="HEAT SHOCK PROTEIN 104"/>
    <property type="match status" value="1"/>
</dbReference>
<dbReference type="InterPro" id="IPR036628">
    <property type="entry name" value="Clp_N_dom_sf"/>
</dbReference>
<dbReference type="InterPro" id="IPR001270">
    <property type="entry name" value="ClpA/B"/>
</dbReference>
<dbReference type="Proteomes" id="UP001634747">
    <property type="component" value="Unassembled WGS sequence"/>
</dbReference>
<dbReference type="Pfam" id="PF02861">
    <property type="entry name" value="Clp_N"/>
    <property type="match status" value="1"/>
</dbReference>
<feature type="region of interest" description="Disordered" evidence="6">
    <location>
        <begin position="882"/>
        <end position="937"/>
    </location>
</feature>
<keyword evidence="4" id="KW-0143">Chaperone</keyword>
<dbReference type="PROSITE" id="PS00870">
    <property type="entry name" value="CLPAB_1"/>
    <property type="match status" value="1"/>
</dbReference>
<dbReference type="CDD" id="cd00009">
    <property type="entry name" value="AAA"/>
    <property type="match status" value="1"/>
</dbReference>
<keyword evidence="1 5" id="KW-0677">Repeat</keyword>
<dbReference type="Gene3D" id="1.10.1780.10">
    <property type="entry name" value="Clp, N-terminal domain"/>
    <property type="match status" value="1"/>
</dbReference>
<dbReference type="Pfam" id="PF17871">
    <property type="entry name" value="AAA_lid_9"/>
    <property type="match status" value="1"/>
</dbReference>
<dbReference type="Gene3D" id="1.10.8.60">
    <property type="match status" value="1"/>
</dbReference>
<dbReference type="PANTHER" id="PTHR11638">
    <property type="entry name" value="ATP-DEPENDENT CLP PROTEASE"/>
    <property type="match status" value="1"/>
</dbReference>
<dbReference type="CDD" id="cd19499">
    <property type="entry name" value="RecA-like_ClpB_Hsp104-like"/>
    <property type="match status" value="1"/>
</dbReference>
<evidence type="ECO:0000259" key="8">
    <source>
        <dbReference type="PROSITE" id="PS51903"/>
    </source>
</evidence>
<proteinExistence type="predicted"/>
<dbReference type="PROSITE" id="PS50045">
    <property type="entry name" value="SIGMA54_INTERACT_4"/>
    <property type="match status" value="1"/>
</dbReference>
<dbReference type="PROSITE" id="PS51903">
    <property type="entry name" value="CLP_R"/>
    <property type="match status" value="1"/>
</dbReference>
<accession>A0ABW9KIS8</accession>
<dbReference type="GO" id="GO:0006508">
    <property type="term" value="P:proteolysis"/>
    <property type="evidence" value="ECO:0007669"/>
    <property type="project" value="UniProtKB-KW"/>
</dbReference>
<dbReference type="InterPro" id="IPR019489">
    <property type="entry name" value="Clp_ATPase_C"/>
</dbReference>
<evidence type="ECO:0000256" key="3">
    <source>
        <dbReference type="ARBA" id="ARBA00022840"/>
    </source>
</evidence>
<dbReference type="PRINTS" id="PR00300">
    <property type="entry name" value="CLPPROTEASEA"/>
</dbReference>
<dbReference type="EMBL" id="JBJYXY010000001">
    <property type="protein sequence ID" value="MFN2974385.1"/>
    <property type="molecule type" value="Genomic_DNA"/>
</dbReference>
<dbReference type="RefSeq" id="WP_317889818.1">
    <property type="nucleotide sequence ID" value="NZ_BAABBH010000001.1"/>
</dbReference>
<dbReference type="SMART" id="SM00382">
    <property type="entry name" value="AAA"/>
    <property type="match status" value="2"/>
</dbReference>
<keyword evidence="9" id="KW-0645">Protease</keyword>
<reference evidence="9 10" key="1">
    <citation type="submission" date="2024-12" db="EMBL/GenBank/DDBJ databases">
        <authorList>
            <person name="Lee Y."/>
        </authorList>
    </citation>
    <scope>NUCLEOTIDE SEQUENCE [LARGE SCALE GENOMIC DNA]</scope>
    <source>
        <strain evidence="9 10">03SUJ4</strain>
    </source>
</reference>
<evidence type="ECO:0000256" key="4">
    <source>
        <dbReference type="ARBA" id="ARBA00023186"/>
    </source>
</evidence>
<keyword evidence="10" id="KW-1185">Reference proteome</keyword>
<dbReference type="InterPro" id="IPR041546">
    <property type="entry name" value="ClpA/ClpB_AAA_lid"/>
</dbReference>
<gene>
    <name evidence="9" type="ORF">ACK2TP_01285</name>
</gene>
<evidence type="ECO:0000259" key="7">
    <source>
        <dbReference type="PROSITE" id="PS50045"/>
    </source>
</evidence>
<dbReference type="SUPFAM" id="SSF52540">
    <property type="entry name" value="P-loop containing nucleoside triphosphate hydrolases"/>
    <property type="match status" value="2"/>
</dbReference>
<evidence type="ECO:0000256" key="2">
    <source>
        <dbReference type="ARBA" id="ARBA00022741"/>
    </source>
</evidence>
<keyword evidence="2" id="KW-0547">Nucleotide-binding</keyword>
<dbReference type="Pfam" id="PF10431">
    <property type="entry name" value="ClpB_D2-small"/>
    <property type="match status" value="1"/>
</dbReference>
<feature type="domain" description="Clp R" evidence="8">
    <location>
        <begin position="5"/>
        <end position="155"/>
    </location>
</feature>
<evidence type="ECO:0000256" key="6">
    <source>
        <dbReference type="SAM" id="MobiDB-lite"/>
    </source>
</evidence>
<evidence type="ECO:0000256" key="5">
    <source>
        <dbReference type="PROSITE-ProRule" id="PRU01251"/>
    </source>
</evidence>
<sequence>MALDLSKLSDEMESALANARLLAESKRQALIQPEHLLLLLLDGEASSLRPALERSGVVFPPLLDALARRADQLSAQRLEEGRRPLASQSLRTMLADAFDIAARHGRESAEPVDVVEAALTGTQAWNGDLRNDFRRAGFTVDDLAQVAPAGSSTKPPAQAGTPAAATSSKAASAAADGDLASGAKMLERFGRDLTAAAASGELMPVVGRDDEVRQIIQTLLRKTKSNPVLVGDPGTGKTAIVEGLAQRIAAQDVPESLKRCRVIALDLMGLVAGAKYRGEFEERLKAVVDEVRLRKGEIILFLDEIHQLVGAGGTEGGMDAANILKPALARGELRCVGATTFDEYRERIEKDGALARRFERVQVGEPSDESMLYILRGIRERYAAFHGVELTDDALVAAVKLSRRYMRDRFLPDKAIDVIDAATARLRMQLESRPTALDQQERRLTQRRAELEVLRGLPRPTAAQTKQVAALEAELADLEPRVTADAELWEQQRTARADLAKTVTAIEENTRLLHAAEGSGDVTRAAEIRYGSLQHLEAQRADLEGKLAGLRERAAGSVLIADRVGPEHIAEVIAERSGVPASRMLESERERLLGLEDRLGERVYGQPEAVHAVAEAARRMRTDLQLKRSPASFLFVGPTGVGKTELAKALAEALFDDETALIRIDMGEYKDQSSAAGLIGSRPGLVGSDEGGFLTEQVRRSPYSIVLFDEVEKGHPSILDLLLGVLDEGRLTDAKGRFCDFTNTVVLFTSNLGVRESMAAGSNDALRESILLDAVRANLRPELYNRIGQVIPFHPLGMPELRRIVETQLRGLRRKLEDDRDLHLQVTHAATDLLATLSYDPEYGARPATRVMQREVLAPLAEILLSGDATPGSTIHIDATAQTSLGEGESEASTEDSATVAEAEPRELIFSVEQPTPDAEQGTSSGERSGVDAEEVA</sequence>
<evidence type="ECO:0000313" key="9">
    <source>
        <dbReference type="EMBL" id="MFN2974385.1"/>
    </source>
</evidence>
<dbReference type="GO" id="GO:0005524">
    <property type="term" value="F:ATP binding"/>
    <property type="evidence" value="ECO:0007669"/>
    <property type="project" value="UniProtKB-KW"/>
</dbReference>
<dbReference type="InterPro" id="IPR050130">
    <property type="entry name" value="ClpA_ClpB"/>
</dbReference>
<keyword evidence="9" id="KW-0378">Hydrolase</keyword>
<dbReference type="InterPro" id="IPR003959">
    <property type="entry name" value="ATPase_AAA_core"/>
</dbReference>
<dbReference type="SMART" id="SM01086">
    <property type="entry name" value="ClpB_D2-small"/>
    <property type="match status" value="1"/>
</dbReference>
<feature type="domain" description="Sigma-54 factor interaction" evidence="7">
    <location>
        <begin position="603"/>
        <end position="787"/>
    </location>
</feature>
<organism evidence="9 10">
    <name type="scientific">Terriglobus aquaticus</name>
    <dbReference type="NCBI Taxonomy" id="940139"/>
    <lineage>
        <taxon>Bacteria</taxon>
        <taxon>Pseudomonadati</taxon>
        <taxon>Acidobacteriota</taxon>
        <taxon>Terriglobia</taxon>
        <taxon>Terriglobales</taxon>
        <taxon>Acidobacteriaceae</taxon>
        <taxon>Terriglobus</taxon>
    </lineage>
</organism>
<dbReference type="InterPro" id="IPR002078">
    <property type="entry name" value="Sigma_54_int"/>
</dbReference>